<organism evidence="2 3">
    <name type="scientific">Trinickia terrae</name>
    <dbReference type="NCBI Taxonomy" id="2571161"/>
    <lineage>
        <taxon>Bacteria</taxon>
        <taxon>Pseudomonadati</taxon>
        <taxon>Pseudomonadota</taxon>
        <taxon>Betaproteobacteria</taxon>
        <taxon>Burkholderiales</taxon>
        <taxon>Burkholderiaceae</taxon>
        <taxon>Trinickia</taxon>
    </lineage>
</organism>
<accession>A0A4U1I9H4</accession>
<dbReference type="EMBL" id="SWJE01000004">
    <property type="protein sequence ID" value="TKC90138.1"/>
    <property type="molecule type" value="Genomic_DNA"/>
</dbReference>
<comment type="caution">
    <text evidence="2">The sequence shown here is derived from an EMBL/GenBank/DDBJ whole genome shotgun (WGS) entry which is preliminary data.</text>
</comment>
<feature type="signal peptide" evidence="1">
    <location>
        <begin position="1"/>
        <end position="19"/>
    </location>
</feature>
<keyword evidence="1" id="KW-0732">Signal</keyword>
<dbReference type="InterPro" id="IPR041883">
    <property type="entry name" value="PilM_N-ter"/>
</dbReference>
<dbReference type="Pfam" id="PF07419">
    <property type="entry name" value="PilM"/>
    <property type="match status" value="1"/>
</dbReference>
<evidence type="ECO:0000256" key="1">
    <source>
        <dbReference type="SAM" id="SignalP"/>
    </source>
</evidence>
<sequence length="161" mass="16477">MRYMALLVLALLTSTLAYQKATLQAIQPSAQTVSVNAAAAQFLSYRSAVMAYMTANPTFTGTIQPNQLSAYSPQYSSAFVSTYAAGNAVTVSGTGRLITAYAALPTGALQAVLLQSGNDASIGLSSGTTWTTDANGVNTTPEPLNVAVTAGDVVSVVKTGN</sequence>
<dbReference type="Gene3D" id="3.30.1300.90">
    <property type="entry name" value="PilM protein, N-terminal domain"/>
    <property type="match status" value="1"/>
</dbReference>
<evidence type="ECO:0008006" key="4">
    <source>
        <dbReference type="Google" id="ProtNLM"/>
    </source>
</evidence>
<dbReference type="Proteomes" id="UP000305539">
    <property type="component" value="Unassembled WGS sequence"/>
</dbReference>
<dbReference type="RefSeq" id="WP_136893468.1">
    <property type="nucleotide sequence ID" value="NZ_SWJE01000004.1"/>
</dbReference>
<dbReference type="OrthoDB" id="9134209at2"/>
<evidence type="ECO:0000313" key="2">
    <source>
        <dbReference type="EMBL" id="TKC90138.1"/>
    </source>
</evidence>
<evidence type="ECO:0000313" key="3">
    <source>
        <dbReference type="Proteomes" id="UP000305539"/>
    </source>
</evidence>
<protein>
    <recommendedName>
        <fullName evidence="4">PilM protein</fullName>
    </recommendedName>
</protein>
<keyword evidence="3" id="KW-1185">Reference proteome</keyword>
<reference evidence="2 3" key="1">
    <citation type="submission" date="2019-04" db="EMBL/GenBank/DDBJ databases">
        <title>Trinickia sp. 7GSK02, isolated from subtropical forest soil.</title>
        <authorList>
            <person name="Gao Z.-H."/>
            <person name="Qiu L.-H."/>
        </authorList>
    </citation>
    <scope>NUCLEOTIDE SEQUENCE [LARGE SCALE GENOMIC DNA]</scope>
    <source>
        <strain evidence="2 3">7GSK02</strain>
    </source>
</reference>
<name>A0A4U1I9H4_9BURK</name>
<feature type="chain" id="PRO_5020781455" description="PilM protein" evidence="1">
    <location>
        <begin position="20"/>
        <end position="161"/>
    </location>
</feature>
<proteinExistence type="predicted"/>
<dbReference type="InterPro" id="IPR009987">
    <property type="entry name" value="IM_PilM"/>
</dbReference>
<dbReference type="AlphaFoldDB" id="A0A4U1I9H4"/>
<gene>
    <name evidence="2" type="ORF">FAZ69_08280</name>
</gene>